<keyword evidence="7" id="KW-0472">Membrane</keyword>
<dbReference type="InterPro" id="IPR013686">
    <property type="entry name" value="Polypept-transport_assoc_ShlB"/>
</dbReference>
<organism evidence="11 12">
    <name type="scientific">Escherichia coli O157:H7 (strain EC869)</name>
    <dbReference type="NCBI Taxonomy" id="478008"/>
    <lineage>
        <taxon>Bacteria</taxon>
        <taxon>Pseudomonadati</taxon>
        <taxon>Pseudomonadota</taxon>
        <taxon>Gammaproteobacteria</taxon>
        <taxon>Enterobacterales</taxon>
        <taxon>Enterobacteriaceae</taxon>
        <taxon>Escherichia</taxon>
    </lineage>
</organism>
<proteinExistence type="inferred from homology"/>
<evidence type="ECO:0000256" key="8">
    <source>
        <dbReference type="ARBA" id="ARBA00023237"/>
    </source>
</evidence>
<evidence type="ECO:0000259" key="10">
    <source>
        <dbReference type="PROSITE" id="PS51779"/>
    </source>
</evidence>
<keyword evidence="8" id="KW-0998">Cell outer membrane</keyword>
<dbReference type="AlphaFoldDB" id="A0A0H3PU05"/>
<dbReference type="GO" id="GO:0009279">
    <property type="term" value="C:cell outer membrane"/>
    <property type="evidence" value="ECO:0007669"/>
    <property type="project" value="UniProtKB-SubCell"/>
</dbReference>
<dbReference type="PIRSF" id="PIRSF029745">
    <property type="entry name" value="FhaC"/>
    <property type="match status" value="1"/>
</dbReference>
<evidence type="ECO:0000313" key="11">
    <source>
        <dbReference type="EMBL" id="EDU89934.1"/>
    </source>
</evidence>
<dbReference type="InterPro" id="IPR034746">
    <property type="entry name" value="POTRA"/>
</dbReference>
<comment type="similarity">
    <text evidence="2">Belongs to the TPS (TC 1.B.20) family.</text>
</comment>
<dbReference type="GO" id="GO:0008320">
    <property type="term" value="F:protein transmembrane transporter activity"/>
    <property type="evidence" value="ECO:0007669"/>
    <property type="project" value="TreeGrafter"/>
</dbReference>
<evidence type="ECO:0000313" key="12">
    <source>
        <dbReference type="Proteomes" id="UP000004641"/>
    </source>
</evidence>
<dbReference type="EMBL" id="ABHU01000017">
    <property type="protein sequence ID" value="EDU89934.1"/>
    <property type="molecule type" value="Genomic_DNA"/>
</dbReference>
<keyword evidence="4" id="KW-1134">Transmembrane beta strand</keyword>
<dbReference type="GO" id="GO:0098046">
    <property type="term" value="C:type V protein secretion system complex"/>
    <property type="evidence" value="ECO:0007669"/>
    <property type="project" value="TreeGrafter"/>
</dbReference>
<keyword evidence="5" id="KW-0812">Transmembrane</keyword>
<dbReference type="InterPro" id="IPR027282">
    <property type="entry name" value="TPS"/>
</dbReference>
<comment type="subcellular location">
    <subcellularLocation>
        <location evidence="1">Cell outer membrane</location>
    </subcellularLocation>
</comment>
<dbReference type="PROSITE" id="PS51779">
    <property type="entry name" value="POTRA"/>
    <property type="match status" value="1"/>
</dbReference>
<dbReference type="GO" id="GO:0046819">
    <property type="term" value="P:protein secretion by the type V secretion system"/>
    <property type="evidence" value="ECO:0007669"/>
    <property type="project" value="TreeGrafter"/>
</dbReference>
<dbReference type="InterPro" id="IPR051544">
    <property type="entry name" value="TPS_OM_transporter"/>
</dbReference>
<dbReference type="PANTHER" id="PTHR34597:SF3">
    <property type="entry name" value="OUTER MEMBRANE TRANSPORTER CDIB"/>
    <property type="match status" value="1"/>
</dbReference>
<evidence type="ECO:0000256" key="6">
    <source>
        <dbReference type="ARBA" id="ARBA00022927"/>
    </source>
</evidence>
<evidence type="ECO:0000256" key="2">
    <source>
        <dbReference type="ARBA" id="ARBA00009055"/>
    </source>
</evidence>
<dbReference type="Gene3D" id="2.40.160.50">
    <property type="entry name" value="membrane protein fhac: a member of the omp85/tpsb transporter family"/>
    <property type="match status" value="1"/>
</dbReference>
<evidence type="ECO:0000256" key="4">
    <source>
        <dbReference type="ARBA" id="ARBA00022452"/>
    </source>
</evidence>
<dbReference type="Gene3D" id="3.10.20.310">
    <property type="entry name" value="membrane protein fhac"/>
    <property type="match status" value="1"/>
</dbReference>
<reference evidence="11 12" key="1">
    <citation type="journal article" date="2011" name="Appl. Environ. Microbiol.">
        <title>Genome signatures of Escherichia coli O157:H7 isolates from the bovine host reservoir.</title>
        <authorList>
            <person name="Eppinger M."/>
            <person name="Mammel M.K."/>
            <person name="Leclerc J.E."/>
            <person name="Ravel J."/>
            <person name="Cebula T.A."/>
        </authorList>
    </citation>
    <scope>NUCLEOTIDE SEQUENCE [LARGE SCALE GENOMIC DNA]</scope>
    <source>
        <strain evidence="11 12">EC869</strain>
    </source>
</reference>
<dbReference type="Pfam" id="PF08479">
    <property type="entry name" value="POTRA_2"/>
    <property type="match status" value="1"/>
</dbReference>
<gene>
    <name evidence="11" type="ORF">ECH7EC869_1823</name>
</gene>
<evidence type="ECO:0000256" key="7">
    <source>
        <dbReference type="ARBA" id="ARBA00023136"/>
    </source>
</evidence>
<evidence type="ECO:0000256" key="1">
    <source>
        <dbReference type="ARBA" id="ARBA00004442"/>
    </source>
</evidence>
<comment type="caution">
    <text evidence="11">The sequence shown here is derived from an EMBL/GenBank/DDBJ whole genome shotgun (WGS) entry which is preliminary data.</text>
</comment>
<dbReference type="PANTHER" id="PTHR34597">
    <property type="entry name" value="SLR1661 PROTEIN"/>
    <property type="match status" value="1"/>
</dbReference>
<dbReference type="Pfam" id="PF17287">
    <property type="entry name" value="POTRA_3"/>
    <property type="match status" value="1"/>
</dbReference>
<keyword evidence="6" id="KW-0653">Protein transport</keyword>
<dbReference type="RefSeq" id="WP_001177016.1">
    <property type="nucleotide sequence ID" value="NZ_ABHU01000017.1"/>
</dbReference>
<evidence type="ECO:0000256" key="3">
    <source>
        <dbReference type="ARBA" id="ARBA00022448"/>
    </source>
</evidence>
<evidence type="ECO:0000256" key="9">
    <source>
        <dbReference type="SAM" id="SignalP"/>
    </source>
</evidence>
<keyword evidence="9" id="KW-0732">Signal</keyword>
<accession>A0A0H3PU05</accession>
<dbReference type="InterPro" id="IPR005565">
    <property type="entry name" value="Hemolysn_activator_HlyB_C"/>
</dbReference>
<sequence length="539" mass="60957">MQLRFNFGLLLILCCFQVAAKDSLDNLIKQQKNADESTLRAHKLEKKDVYSNAQRNAFTLGDLPQEKNCFIINRIELEDNFLGGQLISEVQKAIAGRCVGSAGVQKIAAALQDYYINAGYITTRISIPSQDISKGKLRFQVNAGKIEKTIVEGNDISEWMLPFQRNDILNIRDIEQGLENLQRVPDVDVKINIEPGTRDGYSIVHIDTHRGKNWSVRASYNNWGDEETGRYQTTSVGYLFNPAKMGDLFYLAGTRSTTGQYENVSSYYSIPVGYWEYGFFYSKSKSQQVIPLSYISLDYVGISEYLSAKATHTVYRDKTKKFAGSAELIRRKSNYTLNGEELTLQARDMGNIKLGLNYKQQLPGAFWDSTLSWQRFLTWFGGEKTPDMQYGDVSPVSNIFNFEGNYTRQIENGYYNTAFFAQYAPRELTLQDKITVGDRWSIRGFENSVGLSGNDGFYIKNTLAFPLPGMKANYYAGLDFGQVYQDASYGDESLVGSAVGIDGNIKSLEYNFSVSTPLKYPATLDIDRVNVNFNFSYQM</sequence>
<keyword evidence="3" id="KW-0813">Transport</keyword>
<protein>
    <submittedName>
        <fullName evidence="11">Putative outer membrane transporter of ShlA/HecA/FhaA exoprotein family</fullName>
    </submittedName>
</protein>
<name>A0A0H3PU05_ECO5C</name>
<feature type="domain" description="POTRA" evidence="10">
    <location>
        <begin position="70"/>
        <end position="144"/>
    </location>
</feature>
<dbReference type="Pfam" id="PF03865">
    <property type="entry name" value="ShlB"/>
    <property type="match status" value="1"/>
</dbReference>
<dbReference type="BioCyc" id="ECOL478008-HMP:G76-483367-MONOMER"/>
<feature type="chain" id="PRO_5002617724" evidence="9">
    <location>
        <begin position="21"/>
        <end position="539"/>
    </location>
</feature>
<evidence type="ECO:0000256" key="5">
    <source>
        <dbReference type="ARBA" id="ARBA00022692"/>
    </source>
</evidence>
<dbReference type="InterPro" id="IPR035251">
    <property type="entry name" value="ShlB_POTRA"/>
</dbReference>
<feature type="signal peptide" evidence="9">
    <location>
        <begin position="1"/>
        <end position="20"/>
    </location>
</feature>
<dbReference type="Proteomes" id="UP000004641">
    <property type="component" value="Unassembled WGS sequence"/>
</dbReference>